<dbReference type="GO" id="GO:0046872">
    <property type="term" value="F:metal ion binding"/>
    <property type="evidence" value="ECO:0007669"/>
    <property type="project" value="UniProtKB-KW"/>
</dbReference>
<evidence type="ECO:0000256" key="8">
    <source>
        <dbReference type="SAM" id="Phobius"/>
    </source>
</evidence>
<dbReference type="Proteomes" id="UP000238157">
    <property type="component" value="Unassembled WGS sequence"/>
</dbReference>
<feature type="transmembrane region" description="Helical" evidence="8">
    <location>
        <begin position="70"/>
        <end position="88"/>
    </location>
</feature>
<feature type="transmembrane region" description="Helical" evidence="8">
    <location>
        <begin position="297"/>
        <end position="315"/>
    </location>
</feature>
<protein>
    <submittedName>
        <fullName evidence="9">UDP-N-acetylmuramyl pentapeptide phosphotransferase/UDP-N-acetylglucosamine-1-phosphate transferase</fullName>
    </submittedName>
</protein>
<proteinExistence type="predicted"/>
<comment type="subcellular location">
    <subcellularLocation>
        <location evidence="1">Cell membrane</location>
        <topology evidence="1">Multi-pass membrane protein</topology>
    </subcellularLocation>
</comment>
<evidence type="ECO:0000256" key="5">
    <source>
        <dbReference type="ARBA" id="ARBA00022989"/>
    </source>
</evidence>
<dbReference type="PROSITE" id="PS01348">
    <property type="entry name" value="MRAY_2"/>
    <property type="match status" value="1"/>
</dbReference>
<dbReference type="EMBL" id="PVTR01000004">
    <property type="protein sequence ID" value="PRY88353.1"/>
    <property type="molecule type" value="Genomic_DNA"/>
</dbReference>
<feature type="transmembrane region" description="Helical" evidence="8">
    <location>
        <begin position="130"/>
        <end position="151"/>
    </location>
</feature>
<feature type="transmembrane region" description="Helical" evidence="8">
    <location>
        <begin position="46"/>
        <end position="64"/>
    </location>
</feature>
<feature type="binding site" evidence="7">
    <location>
        <position position="211"/>
    </location>
    <ligand>
        <name>Mg(2+)</name>
        <dbReference type="ChEBI" id="CHEBI:18420"/>
    </ligand>
</feature>
<keyword evidence="2" id="KW-1003">Cell membrane</keyword>
<evidence type="ECO:0000256" key="6">
    <source>
        <dbReference type="ARBA" id="ARBA00023136"/>
    </source>
</evidence>
<evidence type="ECO:0000256" key="1">
    <source>
        <dbReference type="ARBA" id="ARBA00004651"/>
    </source>
</evidence>
<dbReference type="Pfam" id="PF00953">
    <property type="entry name" value="Glycos_transf_4"/>
    <property type="match status" value="1"/>
</dbReference>
<dbReference type="GO" id="GO:0016780">
    <property type="term" value="F:phosphotransferase activity, for other substituted phosphate groups"/>
    <property type="evidence" value="ECO:0007669"/>
    <property type="project" value="InterPro"/>
</dbReference>
<evidence type="ECO:0000256" key="3">
    <source>
        <dbReference type="ARBA" id="ARBA00022679"/>
    </source>
</evidence>
<comment type="cofactor">
    <cofactor evidence="7">
        <name>Mg(2+)</name>
        <dbReference type="ChEBI" id="CHEBI:18420"/>
    </cofactor>
</comment>
<dbReference type="GO" id="GO:0009103">
    <property type="term" value="P:lipopolysaccharide biosynthetic process"/>
    <property type="evidence" value="ECO:0007669"/>
    <property type="project" value="TreeGrafter"/>
</dbReference>
<dbReference type="AlphaFoldDB" id="A0A2T0WNS4"/>
<feature type="binding site" evidence="7">
    <location>
        <position position="151"/>
    </location>
    <ligand>
        <name>Mg(2+)</name>
        <dbReference type="ChEBI" id="CHEBI:18420"/>
    </ligand>
</feature>
<dbReference type="PANTHER" id="PTHR22926">
    <property type="entry name" value="PHOSPHO-N-ACETYLMURAMOYL-PENTAPEPTIDE-TRANSFERASE"/>
    <property type="match status" value="1"/>
</dbReference>
<dbReference type="GO" id="GO:0005886">
    <property type="term" value="C:plasma membrane"/>
    <property type="evidence" value="ECO:0007669"/>
    <property type="project" value="UniProtKB-SubCell"/>
</dbReference>
<reference evidence="9 10" key="1">
    <citation type="submission" date="2018-03" db="EMBL/GenBank/DDBJ databases">
        <title>Genomic Encyclopedia of Archaeal and Bacterial Type Strains, Phase II (KMG-II): from individual species to whole genera.</title>
        <authorList>
            <person name="Goeker M."/>
        </authorList>
    </citation>
    <scope>NUCLEOTIDE SEQUENCE [LARGE SCALE GENOMIC DNA]</scope>
    <source>
        <strain evidence="9 10">DSM 27929</strain>
    </source>
</reference>
<feature type="transmembrane region" description="Helical" evidence="8">
    <location>
        <begin position="100"/>
        <end position="124"/>
    </location>
</feature>
<feature type="transmembrane region" description="Helical" evidence="8">
    <location>
        <begin position="212"/>
        <end position="229"/>
    </location>
</feature>
<sequence length="400" mass="44174">MKILGSFLTAFAVCFLITPILIFFLKKLDVIDSPGGRKIHSNKIPSMGGLGFVIATLFSLFIWMDYSQLLELRFILAALSLMLFVGIRDDLVNLTAWQKLASQLVATFIVVVMADVRITGLYGLFGVYDLPLVLSYGLSFFTVIVLTNAFNLIDGLDGLAGTVSVIAFTFLSWWFYSVGQTSFAILSLTLTGGVLSFLIFNWHPAKVFMGDTGSLCLGFALATLVIHFIDMNGHLLDVEGLKFRAPIAAGIALVIIPLYDTARVFFRRASNGKSPMAPDKSHVHHFLMRGGLRHDQVSLLLGFISISFIALSVLGSGFSDYVMIPALVLLAVLLGYRLDSVTLKRVRKRSKQTASILAKNFPIEPLLNSQDVEPETKESKPRRRTRIKSKILENIKLSDN</sequence>
<keyword evidence="5 8" id="KW-1133">Transmembrane helix</keyword>
<evidence type="ECO:0000256" key="7">
    <source>
        <dbReference type="PIRSR" id="PIRSR600715-1"/>
    </source>
</evidence>
<keyword evidence="6 8" id="KW-0472">Membrane</keyword>
<dbReference type="RefSeq" id="WP_106133092.1">
    <property type="nucleotide sequence ID" value="NZ_PVTR01000004.1"/>
</dbReference>
<evidence type="ECO:0000256" key="2">
    <source>
        <dbReference type="ARBA" id="ARBA00022475"/>
    </source>
</evidence>
<evidence type="ECO:0000313" key="9">
    <source>
        <dbReference type="EMBL" id="PRY88353.1"/>
    </source>
</evidence>
<dbReference type="PANTHER" id="PTHR22926:SF3">
    <property type="entry name" value="UNDECAPRENYL-PHOSPHATE ALPHA-N-ACETYLGLUCOSAMINYL 1-PHOSPHATE TRANSFERASE"/>
    <property type="match status" value="1"/>
</dbReference>
<keyword evidence="10" id="KW-1185">Reference proteome</keyword>
<gene>
    <name evidence="9" type="ORF">CLW00_1044</name>
</gene>
<comment type="caution">
    <text evidence="9">The sequence shown here is derived from an EMBL/GenBank/DDBJ whole genome shotgun (WGS) entry which is preliminary data.</text>
</comment>
<name>A0A2T0WNS4_9BACT</name>
<dbReference type="InterPro" id="IPR000715">
    <property type="entry name" value="Glycosyl_transferase_4"/>
</dbReference>
<feature type="transmembrane region" description="Helical" evidence="8">
    <location>
        <begin position="182"/>
        <end position="200"/>
    </location>
</feature>
<organism evidence="9 10">
    <name type="scientific">Mongoliibacter ruber</name>
    <dbReference type="NCBI Taxonomy" id="1750599"/>
    <lineage>
        <taxon>Bacteria</taxon>
        <taxon>Pseudomonadati</taxon>
        <taxon>Bacteroidota</taxon>
        <taxon>Cytophagia</taxon>
        <taxon>Cytophagales</taxon>
        <taxon>Cyclobacteriaceae</taxon>
        <taxon>Mongoliibacter</taxon>
    </lineage>
</organism>
<keyword evidence="7" id="KW-0460">Magnesium</keyword>
<dbReference type="GO" id="GO:0044038">
    <property type="term" value="P:cell wall macromolecule biosynthetic process"/>
    <property type="evidence" value="ECO:0007669"/>
    <property type="project" value="TreeGrafter"/>
</dbReference>
<dbReference type="InterPro" id="IPR018480">
    <property type="entry name" value="PNAcMuramoyl-5peptid_Trfase_CS"/>
</dbReference>
<evidence type="ECO:0000256" key="4">
    <source>
        <dbReference type="ARBA" id="ARBA00022692"/>
    </source>
</evidence>
<evidence type="ECO:0000313" key="10">
    <source>
        <dbReference type="Proteomes" id="UP000238157"/>
    </source>
</evidence>
<dbReference type="OrthoDB" id="9783652at2"/>
<dbReference type="CDD" id="cd06853">
    <property type="entry name" value="GT_WecA_like"/>
    <property type="match status" value="1"/>
</dbReference>
<feature type="transmembrane region" description="Helical" evidence="8">
    <location>
        <begin position="6"/>
        <end position="25"/>
    </location>
</feature>
<keyword evidence="4 8" id="KW-0812">Transmembrane</keyword>
<feature type="transmembrane region" description="Helical" evidence="8">
    <location>
        <begin position="241"/>
        <end position="259"/>
    </location>
</feature>
<feature type="transmembrane region" description="Helical" evidence="8">
    <location>
        <begin position="321"/>
        <end position="338"/>
    </location>
</feature>
<keyword evidence="7" id="KW-0479">Metal-binding</keyword>
<accession>A0A2T0WNS4</accession>
<keyword evidence="3 9" id="KW-0808">Transferase</keyword>
<dbReference type="GO" id="GO:0071555">
    <property type="term" value="P:cell wall organization"/>
    <property type="evidence" value="ECO:0007669"/>
    <property type="project" value="TreeGrafter"/>
</dbReference>